<dbReference type="OrthoDB" id="9770043at2"/>
<comment type="caution">
    <text evidence="3">The sequence shown here is derived from an EMBL/GenBank/DDBJ whole genome shotgun (WGS) entry which is preliminary data.</text>
</comment>
<dbReference type="InterPro" id="IPR011042">
    <property type="entry name" value="6-blade_b-propeller_TolB-like"/>
</dbReference>
<dbReference type="PANTHER" id="PTHR19328:SF13">
    <property type="entry name" value="HIPL1 PROTEIN"/>
    <property type="match status" value="1"/>
</dbReference>
<keyword evidence="4" id="KW-1185">Reference proteome</keyword>
<feature type="compositionally biased region" description="Basic and acidic residues" evidence="1">
    <location>
        <begin position="56"/>
        <end position="66"/>
    </location>
</feature>
<dbReference type="AlphaFoldDB" id="A0A2A2IG77"/>
<evidence type="ECO:0000313" key="4">
    <source>
        <dbReference type="Proteomes" id="UP000218887"/>
    </source>
</evidence>
<dbReference type="EMBL" id="NPOA01000003">
    <property type="protein sequence ID" value="PAV30657.1"/>
    <property type="molecule type" value="Genomic_DNA"/>
</dbReference>
<protein>
    <submittedName>
        <fullName evidence="3">Quinoprotein glucose dehydrogenase</fullName>
    </submittedName>
</protein>
<dbReference type="PANTHER" id="PTHR19328">
    <property type="entry name" value="HEDGEHOG-INTERACTING PROTEIN"/>
    <property type="match status" value="1"/>
</dbReference>
<sequence>MLLLIVFATACSNTTDQETEQDNGDENTEEGKSEKDENRTADDSGNEKGANNESEETSKTKEPDVMNERKVIAKKLEQPWEIAFVDDTFYISERTGSIVTIQNEELIRKPVEFNQNLSSQPEAGLLGIAIPDDFKETNTAFAYYSYQEDEQFFQRVVTIEEADDSWIETSILLDEIPGGQYHQGGRIEIGPDGKLYITTGDAVMPELAQDLDSLAGKILRMNLDGTMPDDNPFNDSYVYSYGHRNPQGLAWGPENEFYATEHGSNAYDEVNHIKPGNNYGWPVIRGDETAENMKIPVVHSGEDTWAPSGMTYYRGNFYFASLRGEGLRKFDPMNETVELIVSDVGRVRDVYAAEAGLYLITNNTDGRGEPAVDDDKLIFIPIPKNQLH</sequence>
<accession>A0A2A2IG77</accession>
<dbReference type="InterPro" id="IPR011041">
    <property type="entry name" value="Quinoprot_gluc/sorb_DH_b-prop"/>
</dbReference>
<feature type="compositionally biased region" description="Acidic residues" evidence="1">
    <location>
        <begin position="17"/>
        <end position="28"/>
    </location>
</feature>
<organism evidence="3 4">
    <name type="scientific">Virgibacillus profundi</name>
    <dbReference type="NCBI Taxonomy" id="2024555"/>
    <lineage>
        <taxon>Bacteria</taxon>
        <taxon>Bacillati</taxon>
        <taxon>Bacillota</taxon>
        <taxon>Bacilli</taxon>
        <taxon>Bacillales</taxon>
        <taxon>Bacillaceae</taxon>
        <taxon>Virgibacillus</taxon>
    </lineage>
</organism>
<evidence type="ECO:0000313" key="3">
    <source>
        <dbReference type="EMBL" id="PAV30657.1"/>
    </source>
</evidence>
<evidence type="ECO:0000259" key="2">
    <source>
        <dbReference type="Pfam" id="PF07995"/>
    </source>
</evidence>
<dbReference type="Pfam" id="PF07995">
    <property type="entry name" value="GSDH"/>
    <property type="match status" value="1"/>
</dbReference>
<dbReference type="Proteomes" id="UP000218887">
    <property type="component" value="Unassembled WGS sequence"/>
</dbReference>
<dbReference type="InterPro" id="IPR012938">
    <property type="entry name" value="Glc/Sorbosone_DH"/>
</dbReference>
<dbReference type="Gene3D" id="2.120.10.30">
    <property type="entry name" value="TolB, C-terminal domain"/>
    <property type="match status" value="1"/>
</dbReference>
<gene>
    <name evidence="3" type="ORF">CIL05_06025</name>
</gene>
<evidence type="ECO:0000256" key="1">
    <source>
        <dbReference type="SAM" id="MobiDB-lite"/>
    </source>
</evidence>
<name>A0A2A2IG77_9BACI</name>
<reference evidence="3 4" key="1">
    <citation type="submission" date="2017-08" db="EMBL/GenBank/DDBJ databases">
        <title>Virgibacillus indicus sp. nov. and Virgibacillus profoundi sp. nov, two moderately halophilic bacteria isolated from marine sediment by using the Microfluidic Streak Plate.</title>
        <authorList>
            <person name="Xu B."/>
            <person name="Hu B."/>
            <person name="Wang J."/>
            <person name="Zhu Y."/>
            <person name="Huang L."/>
            <person name="Du W."/>
            <person name="Huang Y."/>
        </authorList>
    </citation>
    <scope>NUCLEOTIDE SEQUENCE [LARGE SCALE GENOMIC DNA]</scope>
    <source>
        <strain evidence="3 4">IO3-P3-H5</strain>
    </source>
</reference>
<feature type="compositionally biased region" description="Basic and acidic residues" evidence="1">
    <location>
        <begin position="29"/>
        <end position="46"/>
    </location>
</feature>
<proteinExistence type="predicted"/>
<feature type="region of interest" description="Disordered" evidence="1">
    <location>
        <begin position="12"/>
        <end position="66"/>
    </location>
</feature>
<feature type="domain" description="Glucose/Sorbosone dehydrogenase" evidence="2">
    <location>
        <begin position="76"/>
        <end position="367"/>
    </location>
</feature>
<dbReference type="SUPFAM" id="SSF50952">
    <property type="entry name" value="Soluble quinoprotein glucose dehydrogenase"/>
    <property type="match status" value="1"/>
</dbReference>